<name>A0ABQ5BT95_9ASTR</name>
<reference evidence="1" key="1">
    <citation type="journal article" date="2022" name="Int. J. Mol. Sci.">
        <title>Draft Genome of Tanacetum Coccineum: Genomic Comparison of Closely Related Tanacetum-Family Plants.</title>
        <authorList>
            <person name="Yamashiro T."/>
            <person name="Shiraishi A."/>
            <person name="Nakayama K."/>
            <person name="Satake H."/>
        </authorList>
    </citation>
    <scope>NUCLEOTIDE SEQUENCE</scope>
</reference>
<comment type="caution">
    <text evidence="1">The sequence shown here is derived from an EMBL/GenBank/DDBJ whole genome shotgun (WGS) entry which is preliminary data.</text>
</comment>
<organism evidence="1 2">
    <name type="scientific">Tanacetum coccineum</name>
    <dbReference type="NCBI Taxonomy" id="301880"/>
    <lineage>
        <taxon>Eukaryota</taxon>
        <taxon>Viridiplantae</taxon>
        <taxon>Streptophyta</taxon>
        <taxon>Embryophyta</taxon>
        <taxon>Tracheophyta</taxon>
        <taxon>Spermatophyta</taxon>
        <taxon>Magnoliopsida</taxon>
        <taxon>eudicotyledons</taxon>
        <taxon>Gunneridae</taxon>
        <taxon>Pentapetalae</taxon>
        <taxon>asterids</taxon>
        <taxon>campanulids</taxon>
        <taxon>Asterales</taxon>
        <taxon>Asteraceae</taxon>
        <taxon>Asteroideae</taxon>
        <taxon>Anthemideae</taxon>
        <taxon>Anthemidinae</taxon>
        <taxon>Tanacetum</taxon>
    </lineage>
</organism>
<proteinExistence type="predicted"/>
<sequence>MSTDRLQDPRAPVNEGAFIEMGIYKEEFQLGGARRRMSWRQFILALELHTSEEMETAGFGLYWVESDPMQRDNWTLATSRPLSVGRLFEEFVQGEPTGCDDIRGWQPNCDGAPEAAEGCSIAVMRGASAVPALCRHLSRTTLRQTSRTHGSEMISQAWGQVPSMQTFRSRIEGVPRSRTAVLALQS</sequence>
<gene>
    <name evidence="1" type="ORF">Tco_0875758</name>
</gene>
<reference evidence="1" key="2">
    <citation type="submission" date="2022-01" db="EMBL/GenBank/DDBJ databases">
        <authorList>
            <person name="Yamashiro T."/>
            <person name="Shiraishi A."/>
            <person name="Satake H."/>
            <person name="Nakayama K."/>
        </authorList>
    </citation>
    <scope>NUCLEOTIDE SEQUENCE</scope>
</reference>
<evidence type="ECO:0000313" key="1">
    <source>
        <dbReference type="EMBL" id="GJT17052.1"/>
    </source>
</evidence>
<accession>A0ABQ5BT95</accession>
<dbReference type="EMBL" id="BQNB010013525">
    <property type="protein sequence ID" value="GJT17052.1"/>
    <property type="molecule type" value="Genomic_DNA"/>
</dbReference>
<protein>
    <submittedName>
        <fullName evidence="1">Uncharacterized protein</fullName>
    </submittedName>
</protein>
<dbReference type="Proteomes" id="UP001151760">
    <property type="component" value="Unassembled WGS sequence"/>
</dbReference>
<keyword evidence="2" id="KW-1185">Reference proteome</keyword>
<evidence type="ECO:0000313" key="2">
    <source>
        <dbReference type="Proteomes" id="UP001151760"/>
    </source>
</evidence>